<dbReference type="InterPro" id="IPR013210">
    <property type="entry name" value="LRR_N_plant-typ"/>
</dbReference>
<keyword evidence="2" id="KW-0732">Signal</keyword>
<dbReference type="Gramene" id="rna-AYBTSS11_LOCUS3850">
    <property type="protein sequence ID" value="CAJ1924560.1"/>
    <property type="gene ID" value="gene-AYBTSS11_LOCUS3850"/>
</dbReference>
<dbReference type="Proteomes" id="UP001189624">
    <property type="component" value="Chromosome 2"/>
</dbReference>
<organism evidence="5 6">
    <name type="scientific">Sphenostylis stenocarpa</name>
    <dbReference type="NCBI Taxonomy" id="92480"/>
    <lineage>
        <taxon>Eukaryota</taxon>
        <taxon>Viridiplantae</taxon>
        <taxon>Streptophyta</taxon>
        <taxon>Embryophyta</taxon>
        <taxon>Tracheophyta</taxon>
        <taxon>Spermatophyta</taxon>
        <taxon>Magnoliopsida</taxon>
        <taxon>eudicotyledons</taxon>
        <taxon>Gunneridae</taxon>
        <taxon>Pentapetalae</taxon>
        <taxon>rosids</taxon>
        <taxon>fabids</taxon>
        <taxon>Fabales</taxon>
        <taxon>Fabaceae</taxon>
        <taxon>Papilionoideae</taxon>
        <taxon>50 kb inversion clade</taxon>
        <taxon>NPAAA clade</taxon>
        <taxon>indigoferoid/millettioid clade</taxon>
        <taxon>Phaseoleae</taxon>
        <taxon>Sphenostylis</taxon>
    </lineage>
</organism>
<dbReference type="AlphaFoldDB" id="A0AA86RVJ3"/>
<keyword evidence="3" id="KW-0677">Repeat</keyword>
<sequence length="206" mass="23357">MKGGIVDVDTMKIWKYISVLRCWIHHALDEPNADVCDALYAFKQSLSDPNNVLESWDPSLVDPCTWFHITCDSDNHVTRLDLYNYNLAGTLSPELGQLPYLQYLYVSDPSLDFRELNENRISGKIPQELGNLKNLVSMDLSNNQLEGHIPATFGNLMSLKFLWLNDNKLIGRVPRNVTHLNLQVFDISNNPLAKPPPHMATLGIPQ</sequence>
<evidence type="ECO:0000259" key="4">
    <source>
        <dbReference type="Pfam" id="PF08263"/>
    </source>
</evidence>
<accession>A0AA86RVJ3</accession>
<dbReference type="EMBL" id="OY731399">
    <property type="protein sequence ID" value="CAJ1924560.1"/>
    <property type="molecule type" value="Genomic_DNA"/>
</dbReference>
<proteinExistence type="predicted"/>
<dbReference type="PANTHER" id="PTHR47988">
    <property type="entry name" value="SOMATIC EMBRYOGENESIS RECEPTOR KINASE 1"/>
    <property type="match status" value="1"/>
</dbReference>
<gene>
    <name evidence="5" type="ORF">AYBTSS11_LOCUS3850</name>
</gene>
<dbReference type="InterPro" id="IPR032675">
    <property type="entry name" value="LRR_dom_sf"/>
</dbReference>
<reference evidence="5" key="1">
    <citation type="submission" date="2023-10" db="EMBL/GenBank/DDBJ databases">
        <authorList>
            <person name="Domelevo Entfellner J.-B."/>
        </authorList>
    </citation>
    <scope>NUCLEOTIDE SEQUENCE</scope>
</reference>
<keyword evidence="6" id="KW-1185">Reference proteome</keyword>
<evidence type="ECO:0000256" key="3">
    <source>
        <dbReference type="ARBA" id="ARBA00022737"/>
    </source>
</evidence>
<evidence type="ECO:0000256" key="2">
    <source>
        <dbReference type="ARBA" id="ARBA00022729"/>
    </source>
</evidence>
<evidence type="ECO:0000256" key="1">
    <source>
        <dbReference type="ARBA" id="ARBA00022614"/>
    </source>
</evidence>
<evidence type="ECO:0000313" key="5">
    <source>
        <dbReference type="EMBL" id="CAJ1924560.1"/>
    </source>
</evidence>
<dbReference type="InterPro" id="IPR001611">
    <property type="entry name" value="Leu-rich_rpt"/>
</dbReference>
<dbReference type="Pfam" id="PF00560">
    <property type="entry name" value="LRR_1"/>
    <property type="match status" value="3"/>
</dbReference>
<dbReference type="SUPFAM" id="SSF52058">
    <property type="entry name" value="L domain-like"/>
    <property type="match status" value="1"/>
</dbReference>
<feature type="domain" description="Leucine-rich repeat-containing N-terminal plant-type" evidence="4">
    <location>
        <begin position="37"/>
        <end position="72"/>
    </location>
</feature>
<dbReference type="FunFam" id="3.80.10.10:FF:000024">
    <property type="entry name" value="Somatic embryogenesis receptor kinase 1"/>
    <property type="match status" value="1"/>
</dbReference>
<dbReference type="Pfam" id="PF08263">
    <property type="entry name" value="LRRNT_2"/>
    <property type="match status" value="1"/>
</dbReference>
<dbReference type="Gene3D" id="3.80.10.10">
    <property type="entry name" value="Ribonuclease Inhibitor"/>
    <property type="match status" value="1"/>
</dbReference>
<keyword evidence="1" id="KW-0433">Leucine-rich repeat</keyword>
<evidence type="ECO:0000313" key="6">
    <source>
        <dbReference type="Proteomes" id="UP001189624"/>
    </source>
</evidence>
<protein>
    <recommendedName>
        <fullName evidence="4">Leucine-rich repeat-containing N-terminal plant-type domain-containing protein</fullName>
    </recommendedName>
</protein>
<name>A0AA86RVJ3_9FABA</name>